<proteinExistence type="predicted"/>
<dbReference type="EMBL" id="FOJY01000007">
    <property type="protein sequence ID" value="SFB02402.1"/>
    <property type="molecule type" value="Genomic_DNA"/>
</dbReference>
<sequence>MVKYIMFDLDGTLTDSREGIINSIIYALEYFGIKAPGDRSLLECFIGPPLDYSFQKHYGFSEEKSWEAVEIYRKRYDPIGKFENKPYEGIEELLKILKKNGKKLIVASSKPHQMCIDIIEHFGLDKYFDHIQGGADKGQLHSKTGVMKEALNVMNITEEKKKETVMVGDTMFDIEGAKALNLKSIGVCYGFGSKKELEEHGADFIVKDIEQLKKVLLS</sequence>
<reference evidence="1 2" key="1">
    <citation type="submission" date="2016-10" db="EMBL/GenBank/DDBJ databases">
        <authorList>
            <person name="de Groot N.N."/>
        </authorList>
    </citation>
    <scope>NUCLEOTIDE SEQUENCE [LARGE SCALE GENOMIC DNA]</scope>
    <source>
        <strain evidence="1 2">DSM 5522</strain>
    </source>
</reference>
<evidence type="ECO:0000313" key="2">
    <source>
        <dbReference type="Proteomes" id="UP000198838"/>
    </source>
</evidence>
<dbReference type="AlphaFoldDB" id="A0A1I0XN58"/>
<dbReference type="RefSeq" id="WP_092871695.1">
    <property type="nucleotide sequence ID" value="NZ_FOJY01000007.1"/>
</dbReference>
<accession>A0A1I0XN58</accession>
<name>A0A1I0XN58_9FIRM</name>
<dbReference type="InterPro" id="IPR050155">
    <property type="entry name" value="HAD-like_hydrolase_sf"/>
</dbReference>
<dbReference type="Gene3D" id="1.10.150.240">
    <property type="entry name" value="Putative phosphatase, domain 2"/>
    <property type="match status" value="1"/>
</dbReference>
<dbReference type="Gene3D" id="3.40.50.1000">
    <property type="entry name" value="HAD superfamily/HAD-like"/>
    <property type="match status" value="1"/>
</dbReference>
<dbReference type="PANTHER" id="PTHR43434">
    <property type="entry name" value="PHOSPHOGLYCOLATE PHOSPHATASE"/>
    <property type="match status" value="1"/>
</dbReference>
<organism evidence="1 2">
    <name type="scientific">Acetitomaculum ruminis DSM 5522</name>
    <dbReference type="NCBI Taxonomy" id="1120918"/>
    <lineage>
        <taxon>Bacteria</taxon>
        <taxon>Bacillati</taxon>
        <taxon>Bacillota</taxon>
        <taxon>Clostridia</taxon>
        <taxon>Lachnospirales</taxon>
        <taxon>Lachnospiraceae</taxon>
        <taxon>Acetitomaculum</taxon>
    </lineage>
</organism>
<dbReference type="InterPro" id="IPR023214">
    <property type="entry name" value="HAD_sf"/>
</dbReference>
<evidence type="ECO:0000313" key="1">
    <source>
        <dbReference type="EMBL" id="SFB02402.1"/>
    </source>
</evidence>
<dbReference type="Pfam" id="PF13419">
    <property type="entry name" value="HAD_2"/>
    <property type="match status" value="1"/>
</dbReference>
<dbReference type="Proteomes" id="UP000198838">
    <property type="component" value="Unassembled WGS sequence"/>
</dbReference>
<dbReference type="InterPro" id="IPR023198">
    <property type="entry name" value="PGP-like_dom2"/>
</dbReference>
<dbReference type="InterPro" id="IPR041492">
    <property type="entry name" value="HAD_2"/>
</dbReference>
<dbReference type="SUPFAM" id="SSF56784">
    <property type="entry name" value="HAD-like"/>
    <property type="match status" value="1"/>
</dbReference>
<dbReference type="PANTHER" id="PTHR43434:SF20">
    <property type="entry name" value="5'-NUCLEOTIDASE"/>
    <property type="match status" value="1"/>
</dbReference>
<dbReference type="OrthoDB" id="9792518at2"/>
<dbReference type="InterPro" id="IPR036412">
    <property type="entry name" value="HAD-like_sf"/>
</dbReference>
<protein>
    <submittedName>
        <fullName evidence="1">Phosphoglycolate phosphatase</fullName>
    </submittedName>
</protein>
<dbReference type="GO" id="GO:0004713">
    <property type="term" value="F:protein tyrosine kinase activity"/>
    <property type="evidence" value="ECO:0007669"/>
    <property type="project" value="TreeGrafter"/>
</dbReference>
<dbReference type="STRING" id="1120918.SAMN05216249_10738"/>
<gene>
    <name evidence="1" type="ORF">SAMN05216249_10738</name>
</gene>
<keyword evidence="2" id="KW-1185">Reference proteome</keyword>
<dbReference type="FunFam" id="3.40.50.1000:FF:000022">
    <property type="entry name" value="Phosphoglycolate phosphatase"/>
    <property type="match status" value="1"/>
</dbReference>
<dbReference type="GO" id="GO:0005829">
    <property type="term" value="C:cytosol"/>
    <property type="evidence" value="ECO:0007669"/>
    <property type="project" value="TreeGrafter"/>
</dbReference>